<sequence length="153" mass="16782">MDMDIAVVTTFAALILVAGSLGGGVYETTLIDRLWPDNPALVQPSRGGINRKRFWMPAHFAFEALLGAALWSAWTRPDARRWLLAALVAHVAMRAWSFAYFIPRAIAFEKAGDFNADQHARAMTWVRASGWRLLLDLAAAASLCLAIIALLAT</sequence>
<reference evidence="2 3" key="1">
    <citation type="submission" date="2023-07" db="EMBL/GenBank/DDBJ databases">
        <title>Sorghum-associated microbial communities from plants grown in Nebraska, USA.</title>
        <authorList>
            <person name="Schachtman D."/>
        </authorList>
    </citation>
    <scope>NUCLEOTIDE SEQUENCE [LARGE SCALE GENOMIC DNA]</scope>
    <source>
        <strain evidence="2 3">DS2154</strain>
    </source>
</reference>
<comment type="caution">
    <text evidence="2">The sequence shown here is derived from an EMBL/GenBank/DDBJ whole genome shotgun (WGS) entry which is preliminary data.</text>
</comment>
<accession>A0ABU1N6T7</accession>
<keyword evidence="3" id="KW-1185">Reference proteome</keyword>
<dbReference type="Proteomes" id="UP001262754">
    <property type="component" value="Unassembled WGS sequence"/>
</dbReference>
<name>A0ABU1N6T7_9CAUL</name>
<feature type="transmembrane region" description="Helical" evidence="1">
    <location>
        <begin position="82"/>
        <end position="102"/>
    </location>
</feature>
<evidence type="ECO:0008006" key="4">
    <source>
        <dbReference type="Google" id="ProtNLM"/>
    </source>
</evidence>
<evidence type="ECO:0000313" key="2">
    <source>
        <dbReference type="EMBL" id="MDR6534182.1"/>
    </source>
</evidence>
<organism evidence="2 3">
    <name type="scientific">Caulobacter rhizosphaerae</name>
    <dbReference type="NCBI Taxonomy" id="2010972"/>
    <lineage>
        <taxon>Bacteria</taxon>
        <taxon>Pseudomonadati</taxon>
        <taxon>Pseudomonadota</taxon>
        <taxon>Alphaproteobacteria</taxon>
        <taxon>Caulobacterales</taxon>
        <taxon>Caulobacteraceae</taxon>
        <taxon>Caulobacter</taxon>
    </lineage>
</organism>
<keyword evidence="1" id="KW-0472">Membrane</keyword>
<evidence type="ECO:0000256" key="1">
    <source>
        <dbReference type="SAM" id="Phobius"/>
    </source>
</evidence>
<evidence type="ECO:0000313" key="3">
    <source>
        <dbReference type="Proteomes" id="UP001262754"/>
    </source>
</evidence>
<keyword evidence="1" id="KW-0812">Transmembrane</keyword>
<feature type="transmembrane region" description="Helical" evidence="1">
    <location>
        <begin position="54"/>
        <end position="75"/>
    </location>
</feature>
<protein>
    <recommendedName>
        <fullName evidence="4">DUF1772 domain-containing protein</fullName>
    </recommendedName>
</protein>
<keyword evidence="1" id="KW-1133">Transmembrane helix</keyword>
<feature type="transmembrane region" description="Helical" evidence="1">
    <location>
        <begin position="133"/>
        <end position="152"/>
    </location>
</feature>
<dbReference type="EMBL" id="JAVDRL010000021">
    <property type="protein sequence ID" value="MDR6534182.1"/>
    <property type="molecule type" value="Genomic_DNA"/>
</dbReference>
<proteinExistence type="predicted"/>
<gene>
    <name evidence="2" type="ORF">J2800_004953</name>
</gene>
<dbReference type="RefSeq" id="WP_310035368.1">
    <property type="nucleotide sequence ID" value="NZ_JAVDRL010000021.1"/>
</dbReference>